<protein>
    <recommendedName>
        <fullName evidence="5">TFIIS-type domain-containing protein</fullName>
    </recommendedName>
</protein>
<dbReference type="VEuPathDB" id="FungiDB:BD410DRAFT_796056"/>
<name>A0A4Y7PLR7_9AGAM</name>
<keyword evidence="1" id="KW-0479">Metal-binding</keyword>
<evidence type="ECO:0000259" key="5">
    <source>
        <dbReference type="Pfam" id="PF01096"/>
    </source>
</evidence>
<dbReference type="EMBL" id="ML170262">
    <property type="protein sequence ID" value="TDL15782.1"/>
    <property type="molecule type" value="Genomic_DNA"/>
</dbReference>
<evidence type="ECO:0000256" key="3">
    <source>
        <dbReference type="ARBA" id="ARBA00022833"/>
    </source>
</evidence>
<dbReference type="Gene3D" id="2.20.25.10">
    <property type="match status" value="1"/>
</dbReference>
<feature type="region of interest" description="Disordered" evidence="4">
    <location>
        <begin position="1"/>
        <end position="56"/>
    </location>
</feature>
<dbReference type="GO" id="GO:0006351">
    <property type="term" value="P:DNA-templated transcription"/>
    <property type="evidence" value="ECO:0007669"/>
    <property type="project" value="InterPro"/>
</dbReference>
<dbReference type="Pfam" id="PF01096">
    <property type="entry name" value="Zn_ribbon_TFIIS"/>
    <property type="match status" value="1"/>
</dbReference>
<evidence type="ECO:0000256" key="2">
    <source>
        <dbReference type="ARBA" id="ARBA00022771"/>
    </source>
</evidence>
<evidence type="ECO:0000256" key="1">
    <source>
        <dbReference type="ARBA" id="ARBA00022723"/>
    </source>
</evidence>
<organism evidence="6 7">
    <name type="scientific">Rickenella mellea</name>
    <dbReference type="NCBI Taxonomy" id="50990"/>
    <lineage>
        <taxon>Eukaryota</taxon>
        <taxon>Fungi</taxon>
        <taxon>Dikarya</taxon>
        <taxon>Basidiomycota</taxon>
        <taxon>Agaricomycotina</taxon>
        <taxon>Agaricomycetes</taxon>
        <taxon>Hymenochaetales</taxon>
        <taxon>Rickenellaceae</taxon>
        <taxon>Rickenella</taxon>
    </lineage>
</organism>
<dbReference type="OrthoDB" id="44867at2759"/>
<accession>A0A4Y7PLR7</accession>
<dbReference type="GO" id="GO:0008270">
    <property type="term" value="F:zinc ion binding"/>
    <property type="evidence" value="ECO:0007669"/>
    <property type="project" value="UniProtKB-KW"/>
</dbReference>
<dbReference type="Proteomes" id="UP000294933">
    <property type="component" value="Unassembled WGS sequence"/>
</dbReference>
<reference evidence="6 7" key="1">
    <citation type="submission" date="2018-06" db="EMBL/GenBank/DDBJ databases">
        <title>A transcriptomic atlas of mushroom development highlights an independent origin of complex multicellularity.</title>
        <authorList>
            <consortium name="DOE Joint Genome Institute"/>
            <person name="Krizsan K."/>
            <person name="Almasi E."/>
            <person name="Merenyi Z."/>
            <person name="Sahu N."/>
            <person name="Viragh M."/>
            <person name="Koszo T."/>
            <person name="Mondo S."/>
            <person name="Kiss B."/>
            <person name="Balint B."/>
            <person name="Kues U."/>
            <person name="Barry K."/>
            <person name="Hegedus J.C."/>
            <person name="Henrissat B."/>
            <person name="Johnson J."/>
            <person name="Lipzen A."/>
            <person name="Ohm R."/>
            <person name="Nagy I."/>
            <person name="Pangilinan J."/>
            <person name="Yan J."/>
            <person name="Xiong Y."/>
            <person name="Grigoriev I.V."/>
            <person name="Hibbett D.S."/>
            <person name="Nagy L.G."/>
        </authorList>
    </citation>
    <scope>NUCLEOTIDE SEQUENCE [LARGE SCALE GENOMIC DNA]</scope>
    <source>
        <strain evidence="6 7">SZMC22713</strain>
    </source>
</reference>
<feature type="non-terminal residue" evidence="6">
    <location>
        <position position="56"/>
    </location>
</feature>
<dbReference type="GO" id="GO:0003676">
    <property type="term" value="F:nucleic acid binding"/>
    <property type="evidence" value="ECO:0007669"/>
    <property type="project" value="InterPro"/>
</dbReference>
<keyword evidence="2" id="KW-0863">Zinc-finger</keyword>
<sequence length="56" mass="6326">MLQEVASGEEIARLQRATSTHPTSGWEGVETDAFQRKTIYRQAQTRSADEPMTMNL</sequence>
<dbReference type="AlphaFoldDB" id="A0A4Y7PLR7"/>
<keyword evidence="7" id="KW-1185">Reference proteome</keyword>
<gene>
    <name evidence="6" type="ORF">BD410DRAFT_796056</name>
</gene>
<keyword evidence="3" id="KW-0862">Zinc</keyword>
<feature type="domain" description="TFIIS-type" evidence="5">
    <location>
        <begin position="35"/>
        <end position="54"/>
    </location>
</feature>
<proteinExistence type="predicted"/>
<evidence type="ECO:0000313" key="7">
    <source>
        <dbReference type="Proteomes" id="UP000294933"/>
    </source>
</evidence>
<evidence type="ECO:0000313" key="6">
    <source>
        <dbReference type="EMBL" id="TDL15782.1"/>
    </source>
</evidence>
<dbReference type="InterPro" id="IPR001222">
    <property type="entry name" value="Znf_TFIIS"/>
</dbReference>
<evidence type="ECO:0000256" key="4">
    <source>
        <dbReference type="SAM" id="MobiDB-lite"/>
    </source>
</evidence>